<evidence type="ECO:0000313" key="3">
    <source>
        <dbReference type="EMBL" id="CAK9217249.1"/>
    </source>
</evidence>
<dbReference type="Proteomes" id="UP001497512">
    <property type="component" value="Chromosome 2"/>
</dbReference>
<dbReference type="InterPro" id="IPR036249">
    <property type="entry name" value="Thioredoxin-like_sf"/>
</dbReference>
<reference evidence="3" key="1">
    <citation type="submission" date="2024-02" db="EMBL/GenBank/DDBJ databases">
        <authorList>
            <consortium name="ELIXIR-Norway"/>
            <consortium name="Elixir Norway"/>
        </authorList>
    </citation>
    <scope>NUCLEOTIDE SEQUENCE</scope>
</reference>
<dbReference type="Pfam" id="PF00085">
    <property type="entry name" value="Thioredoxin"/>
    <property type="match status" value="1"/>
</dbReference>
<keyword evidence="4" id="KW-1185">Reference proteome</keyword>
<accession>A0ABP0UBN5</accession>
<feature type="region of interest" description="Disordered" evidence="1">
    <location>
        <begin position="178"/>
        <end position="217"/>
    </location>
</feature>
<proteinExistence type="predicted"/>
<dbReference type="EMBL" id="OZ019894">
    <property type="protein sequence ID" value="CAK9217249.1"/>
    <property type="molecule type" value="Genomic_DNA"/>
</dbReference>
<gene>
    <name evidence="3" type="ORF">CSSPTR1EN2_LOCUS13876</name>
</gene>
<evidence type="ECO:0000313" key="4">
    <source>
        <dbReference type="Proteomes" id="UP001497512"/>
    </source>
</evidence>
<organism evidence="3 4">
    <name type="scientific">Sphagnum troendelagicum</name>
    <dbReference type="NCBI Taxonomy" id="128251"/>
    <lineage>
        <taxon>Eukaryota</taxon>
        <taxon>Viridiplantae</taxon>
        <taxon>Streptophyta</taxon>
        <taxon>Embryophyta</taxon>
        <taxon>Bryophyta</taxon>
        <taxon>Sphagnophytina</taxon>
        <taxon>Sphagnopsida</taxon>
        <taxon>Sphagnales</taxon>
        <taxon>Sphagnaceae</taxon>
        <taxon>Sphagnum</taxon>
    </lineage>
</organism>
<sequence>MAANAAVQKVVEESLVTVAKAVEEQLDDEIAKLDMLDDDDLERLRERRLLQMKKQASQRQQWLAQGHGEYQEIFSEKEFFAVAKTSDRVICHFYRENWPCKVVDKHLNILTKQHLETKFVKMNAEKTPFLTEKLKIFMLPTLALVKKGKVVDYVVGFDELGGKDDFSTEELEDRLAKAGVIESPEGKPGRAYAPTAQSKRNVRQGSSSYQDNDSEGD</sequence>
<evidence type="ECO:0000259" key="2">
    <source>
        <dbReference type="Pfam" id="PF00085"/>
    </source>
</evidence>
<dbReference type="SUPFAM" id="SSF52833">
    <property type="entry name" value="Thioredoxin-like"/>
    <property type="match status" value="1"/>
</dbReference>
<feature type="compositionally biased region" description="Polar residues" evidence="1">
    <location>
        <begin position="195"/>
        <end position="211"/>
    </location>
</feature>
<dbReference type="PANTHER" id="PTHR21148">
    <property type="entry name" value="THIOREDOXIN DOMAIN-CONTAINING PROTEIN 9"/>
    <property type="match status" value="1"/>
</dbReference>
<name>A0ABP0UBN5_9BRYO</name>
<feature type="domain" description="Thioredoxin" evidence="2">
    <location>
        <begin position="76"/>
        <end position="157"/>
    </location>
</feature>
<dbReference type="Gene3D" id="3.40.30.10">
    <property type="entry name" value="Glutaredoxin"/>
    <property type="match status" value="1"/>
</dbReference>
<dbReference type="InterPro" id="IPR013766">
    <property type="entry name" value="Thioredoxin_domain"/>
</dbReference>
<dbReference type="CDD" id="cd02989">
    <property type="entry name" value="Phd_like_TxnDC9"/>
    <property type="match status" value="1"/>
</dbReference>
<protein>
    <recommendedName>
        <fullName evidence="2">Thioredoxin domain-containing protein</fullName>
    </recommendedName>
</protein>
<evidence type="ECO:0000256" key="1">
    <source>
        <dbReference type="SAM" id="MobiDB-lite"/>
    </source>
</evidence>